<evidence type="ECO:0000256" key="1">
    <source>
        <dbReference type="SAM" id="Phobius"/>
    </source>
</evidence>
<dbReference type="Pfam" id="PF06580">
    <property type="entry name" value="His_kinase"/>
    <property type="match status" value="1"/>
</dbReference>
<accession>A0A2U2JCA1</accession>
<dbReference type="PANTHER" id="PTHR34220:SF7">
    <property type="entry name" value="SENSOR HISTIDINE KINASE YPDA"/>
    <property type="match status" value="1"/>
</dbReference>
<keyword evidence="5" id="KW-1185">Reference proteome</keyword>
<dbReference type="OrthoDB" id="9809908at2"/>
<dbReference type="GO" id="GO:0000155">
    <property type="term" value="F:phosphorelay sensor kinase activity"/>
    <property type="evidence" value="ECO:0007669"/>
    <property type="project" value="InterPro"/>
</dbReference>
<keyword evidence="1" id="KW-0812">Transmembrane</keyword>
<dbReference type="InterPro" id="IPR003594">
    <property type="entry name" value="HATPase_dom"/>
</dbReference>
<protein>
    <recommendedName>
        <fullName evidence="6">Signal transduction histidine kinase internal region domain-containing protein</fullName>
    </recommendedName>
</protein>
<evidence type="ECO:0008006" key="6">
    <source>
        <dbReference type="Google" id="ProtNLM"/>
    </source>
</evidence>
<evidence type="ECO:0000259" key="2">
    <source>
        <dbReference type="Pfam" id="PF02518"/>
    </source>
</evidence>
<keyword evidence="1" id="KW-0472">Membrane</keyword>
<dbReference type="Proteomes" id="UP000245670">
    <property type="component" value="Unassembled WGS sequence"/>
</dbReference>
<dbReference type="InterPro" id="IPR028994">
    <property type="entry name" value="Integrin_alpha_N"/>
</dbReference>
<reference evidence="4 5" key="1">
    <citation type="submission" date="2018-05" db="EMBL/GenBank/DDBJ databases">
        <title>Polaribacter aquimarinus sp. nov., isolated from sediment in a sediment of sea.</title>
        <authorList>
            <person name="Lu D."/>
        </authorList>
    </citation>
    <scope>NUCLEOTIDE SEQUENCE [LARGE SCALE GENOMIC DNA]</scope>
    <source>
        <strain evidence="4 5">ZY113</strain>
    </source>
</reference>
<feature type="domain" description="Histidine kinase/HSP90-like ATPase" evidence="2">
    <location>
        <begin position="597"/>
        <end position="665"/>
    </location>
</feature>
<comment type="caution">
    <text evidence="4">The sequence shown here is derived from an EMBL/GenBank/DDBJ whole genome shotgun (WGS) entry which is preliminary data.</text>
</comment>
<dbReference type="EMBL" id="QFFG01000002">
    <property type="protein sequence ID" value="PWG05976.1"/>
    <property type="molecule type" value="Genomic_DNA"/>
</dbReference>
<sequence>MTQLLKKRKFNFLDYLLNPYVISFCITIGVLLLLPNYFNKYLLIEGNDKKFNTKDSRFFYEDIDNDGLSEKVILINNNETKKASYMLFHDNGDLIDQFNLDTEFDLDKQAWFQDTNANNIKEIYILTKSNDSIFLTIQEHISWEKPVKEKVFVDAITPFNGVYHFRGGRPSSLYNLNYPKKYVHFSICVGYGGNPRSVYRYDPTTKTILKSPHLTNSFGISDFFDVDDDGKAEIFLGSYATANTIDSIFTKKSDSKIWMNFLDDNLTFLFEPKAYPFIGTLYQKGIIENEQKFIISLIDSKEKEKGTSKLLKQNTQGEIVLEKILDNCDYSKIKKVKNDEFLTLDQLNRKIRVFNYELDQIDEIYVGGNYGSYYTYDINKDNRKELILYDNNVYTLTIYDESLKHAVSVSLPTSKTKLVEIGVRYPNATDSQIFIHLESGVFYYNYVLNPYYPVRFLFYFGVYGFVLLLTFLIAKGQQIREQRKRKLEKEIADLQLKTIKNKVDPHFVFNAMNTISEMSLMDDKLEIDRFISRFSNFMRGTLEHSDKISTTLKEEITYTENFIKLQQIRFNHQFEYSISVDKNIDKSFKIPKHSIFSYVENALKYGLPSQEKGNLKIKIDKIKQQIVIQIQDNGAGFNKANKKNHKGTGNGLKIMNKIFNLYENRYKTKIEHTVQELKNETEIKGVLVTIKITPNTKN</sequence>
<keyword evidence="1" id="KW-1133">Transmembrane helix</keyword>
<feature type="transmembrane region" description="Helical" evidence="1">
    <location>
        <begin position="456"/>
        <end position="474"/>
    </location>
</feature>
<organism evidence="4 5">
    <name type="scientific">Polaribacter aquimarinus</name>
    <dbReference type="NCBI Taxonomy" id="2100726"/>
    <lineage>
        <taxon>Bacteria</taxon>
        <taxon>Pseudomonadati</taxon>
        <taxon>Bacteroidota</taxon>
        <taxon>Flavobacteriia</taxon>
        <taxon>Flavobacteriales</taxon>
        <taxon>Flavobacteriaceae</taxon>
    </lineage>
</organism>
<evidence type="ECO:0000313" key="4">
    <source>
        <dbReference type="EMBL" id="PWG05976.1"/>
    </source>
</evidence>
<dbReference type="GO" id="GO:0016020">
    <property type="term" value="C:membrane"/>
    <property type="evidence" value="ECO:0007669"/>
    <property type="project" value="InterPro"/>
</dbReference>
<dbReference type="AlphaFoldDB" id="A0A2U2JCA1"/>
<evidence type="ECO:0000259" key="3">
    <source>
        <dbReference type="Pfam" id="PF06580"/>
    </source>
</evidence>
<dbReference type="Pfam" id="PF02518">
    <property type="entry name" value="HATPase_c"/>
    <property type="match status" value="1"/>
</dbReference>
<dbReference type="InterPro" id="IPR010559">
    <property type="entry name" value="Sig_transdc_His_kin_internal"/>
</dbReference>
<dbReference type="Gene3D" id="3.30.565.10">
    <property type="entry name" value="Histidine kinase-like ATPase, C-terminal domain"/>
    <property type="match status" value="1"/>
</dbReference>
<gene>
    <name evidence="4" type="ORF">DIS07_05935</name>
</gene>
<dbReference type="SUPFAM" id="SSF69318">
    <property type="entry name" value="Integrin alpha N-terminal domain"/>
    <property type="match status" value="1"/>
</dbReference>
<dbReference type="SUPFAM" id="SSF55874">
    <property type="entry name" value="ATPase domain of HSP90 chaperone/DNA topoisomerase II/histidine kinase"/>
    <property type="match status" value="1"/>
</dbReference>
<dbReference type="InterPro" id="IPR050640">
    <property type="entry name" value="Bact_2-comp_sensor_kinase"/>
</dbReference>
<dbReference type="PANTHER" id="PTHR34220">
    <property type="entry name" value="SENSOR HISTIDINE KINASE YPDA"/>
    <property type="match status" value="1"/>
</dbReference>
<evidence type="ECO:0000313" key="5">
    <source>
        <dbReference type="Proteomes" id="UP000245670"/>
    </source>
</evidence>
<name>A0A2U2JCA1_9FLAO</name>
<feature type="domain" description="Signal transduction histidine kinase internal region" evidence="3">
    <location>
        <begin position="495"/>
        <end position="574"/>
    </location>
</feature>
<proteinExistence type="predicted"/>
<dbReference type="InterPro" id="IPR036890">
    <property type="entry name" value="HATPase_C_sf"/>
</dbReference>
<feature type="transmembrane region" description="Helical" evidence="1">
    <location>
        <begin position="12"/>
        <end position="34"/>
    </location>
</feature>